<feature type="domain" description="Magnetotaxis protein MtxA middle immunoglobulin-like" evidence="3">
    <location>
        <begin position="139"/>
        <end position="221"/>
    </location>
</feature>
<dbReference type="InterPro" id="IPR054358">
    <property type="entry name" value="MtxA_C"/>
</dbReference>
<keyword evidence="1" id="KW-0732">Signal</keyword>
<evidence type="ECO:0000259" key="4">
    <source>
        <dbReference type="Pfam" id="PF24045"/>
    </source>
</evidence>
<gene>
    <name evidence="5" type="ORF">dnl_53950</name>
</gene>
<dbReference type="Pfam" id="PF22121">
    <property type="entry name" value="MtxA_C"/>
    <property type="match status" value="1"/>
</dbReference>
<dbReference type="Proteomes" id="UP000663720">
    <property type="component" value="Chromosome"/>
</dbReference>
<evidence type="ECO:0000313" key="6">
    <source>
        <dbReference type="Proteomes" id="UP000663720"/>
    </source>
</evidence>
<protein>
    <submittedName>
        <fullName evidence="5">Uncharacterized protein</fullName>
    </submittedName>
</protein>
<accession>A0A975BCL2</accession>
<dbReference type="AlphaFoldDB" id="A0A975BCL2"/>
<feature type="signal peptide" evidence="1">
    <location>
        <begin position="1"/>
        <end position="20"/>
    </location>
</feature>
<evidence type="ECO:0000256" key="1">
    <source>
        <dbReference type="SAM" id="SignalP"/>
    </source>
</evidence>
<dbReference type="Pfam" id="PF24045">
    <property type="entry name" value="DUF7354"/>
    <property type="match status" value="1"/>
</dbReference>
<dbReference type="EMBL" id="CP061799">
    <property type="protein sequence ID" value="QTA83002.1"/>
    <property type="molecule type" value="Genomic_DNA"/>
</dbReference>
<feature type="domain" description="DUF7354" evidence="4">
    <location>
        <begin position="23"/>
        <end position="109"/>
    </location>
</feature>
<dbReference type="InterPro" id="IPR055778">
    <property type="entry name" value="DUF7354"/>
</dbReference>
<evidence type="ECO:0000313" key="5">
    <source>
        <dbReference type="EMBL" id="QTA83002.1"/>
    </source>
</evidence>
<reference evidence="5" key="1">
    <citation type="journal article" date="2021" name="Microb. Physiol.">
        <title>Proteogenomic Insights into the Physiology of Marine, Sulfate-Reducing, Filamentous Desulfonema limicola and Desulfonema magnum.</title>
        <authorList>
            <person name="Schnaars V."/>
            <person name="Wohlbrand L."/>
            <person name="Scheve S."/>
            <person name="Hinrichs C."/>
            <person name="Reinhardt R."/>
            <person name="Rabus R."/>
        </authorList>
    </citation>
    <scope>NUCLEOTIDE SEQUENCE</scope>
    <source>
        <strain evidence="5">5ac10</strain>
    </source>
</reference>
<dbReference type="RefSeq" id="WP_207688855.1">
    <property type="nucleotide sequence ID" value="NZ_CP061799.1"/>
</dbReference>
<dbReference type="Pfam" id="PF22433">
    <property type="entry name" value="MtxA_IG-like"/>
    <property type="match status" value="1"/>
</dbReference>
<feature type="chain" id="PRO_5038067461" evidence="1">
    <location>
        <begin position="21"/>
        <end position="309"/>
    </location>
</feature>
<dbReference type="KEGG" id="dli:dnl_53950"/>
<keyword evidence="6" id="KW-1185">Reference proteome</keyword>
<proteinExistence type="predicted"/>
<name>A0A975BCL2_9BACT</name>
<organism evidence="5 6">
    <name type="scientific">Desulfonema limicola</name>
    <dbReference type="NCBI Taxonomy" id="45656"/>
    <lineage>
        <taxon>Bacteria</taxon>
        <taxon>Pseudomonadati</taxon>
        <taxon>Thermodesulfobacteriota</taxon>
        <taxon>Desulfobacteria</taxon>
        <taxon>Desulfobacterales</taxon>
        <taxon>Desulfococcaceae</taxon>
        <taxon>Desulfonema</taxon>
    </lineage>
</organism>
<feature type="domain" description="Magnetotaxis protein MtxA C-terminal" evidence="2">
    <location>
        <begin position="225"/>
        <end position="302"/>
    </location>
</feature>
<dbReference type="InterPro" id="IPR054359">
    <property type="entry name" value="MtxA_M_Ig-like"/>
</dbReference>
<evidence type="ECO:0000259" key="2">
    <source>
        <dbReference type="Pfam" id="PF22121"/>
    </source>
</evidence>
<sequence>MNIKIFVFFFFFIFCLSASAANSEPLVLLIQVQGDVRYTKDGESWNLISRNKFLYDGDRIKTDDSGSCKLINRETDVLQSINSNTEIAVSKQGINVLQGSLPEPEAAGDIISFLKRKFAKVQKYTMVRRKGRDTQNNYLQIAPEITLSKAYPEIVWENLGPGYSYELIVNGKKYKVPENNGYIVCFKLTDMIPGKFNYTINILYQGELLYVPQAKGTIRWLSESENTLFQKKVSRIHEIAHDNGFLMGNIMDEHGLKVAAMYEFQKFLAENPDINEVRPFLIKVYNDLKLNKMKHSETMLYHHNRIIGR</sequence>
<evidence type="ECO:0000259" key="3">
    <source>
        <dbReference type="Pfam" id="PF22433"/>
    </source>
</evidence>